<gene>
    <name evidence="1" type="ORF">MILVUS5_LOCUS2511</name>
</gene>
<evidence type="ECO:0000313" key="1">
    <source>
        <dbReference type="EMBL" id="CAJ2630807.1"/>
    </source>
</evidence>
<sequence>MSAIEKHVVQIFDAKKRILDQARYESNLWEHHLLPKLILNGIPPPPWLSNSAFHSDPKDLNIDGIVSEGLLSQTQIGIPFTGRQCSLYSNLDVVSDVQHCDEIHGFKKDRDMGGRLSNLPDCSVNNAGCASSGHPELDSDAISPQNQIEPRPSESCHDPEVSRVKLQRSRSRQKALELRNSAKASKRLSGDGDNAGDCTAAATGSASPSLREDHIKELSLVNEFHPNNQSCLIEEVRRGDYLTQKDPNSNYTGRITRSKSSSEKINSLSVGSSSVEKEDGPPSNDLNGVMELVNRASCINGSCGVQEPNIEFQNKEVESSVYDKRLTKPRSSSQAEHNSELLNLDSTSGRYKVVEASDLKQPCSHVELTGLTKTSDCGVVELVNRASFINGSCGVQEPNIEFRNKEVESSVYDKRLTKPSSSSQAEHNSELLNLDSTSGRYKVVKASDLKQPCSHVELADLTKTSDCISGSKRNIVQDDDFCQTKQENNIQNRLRLHRSSYPSPGDDFFTTGGSVKSIDKSVQLLQPLISKNLQDPSAAVVGSLGSQKEPHTSAVKTKEQSSRSGSGKAYLTRSSKLSKSLNSNSCEQSATHFESAGKKSQNVQPTKLDPTRLSSISVNSAEKENIAGVAASRNTRSLTSFPKEGPLRSARSSNLDGGGSLHADSLYIKIAVAEKDLDGLIDKDPSCLVSRLTTVSPKVREDVAILRSSPDFVMSVMPKQLVFDDGEGTNSDGISSPDVKGHQRMSPDKESLALSEPLKLLNDDMQEVRGDSYSEAVTENGLPRHTDKSVTKLNDRFPLGSPTDESNVDLAQHAPITISSGQNGDFHNFKSSTDSFTNDVEHSCSQHKRRKIEIETEKFLPDTTHLGEKLVDSIDQRPASGSYFAFDQADDIGQEHVSNIPTDVMEDTGESQKMEGSSCKVRKEEKLILDGRGRSSDSLMLPEAIPFSFIDLPGFAMEENGGSQHVQVNSGQDIVEHLTCVERSTSSRIIYPRGDTESSGLQDFDLIGTGEALPEFEGFLMQTDNEQSCTAPDKMELEIMNLPSNSVEYTSHGRSRFMHSPLCYSSTPYKLDSLENLYQSLPNGLLEGYGLRTGSPLNDGRPRALSDCQPKCNDQFRSSVQTLWDRFNSNFGSSGKRRSSKPELPCISEENENVEEIAGTFHKDIGSEGMTGSIMRGPLAVIVNNANPSTSVLQDALASGREDLLNSEFNLDGTNNKVKKKLDKQDGDRTRFTSKGKDNHSISLGANGAKRNSESVRKGSSRPKLSKDSMKQQRPTFSGGKSTRKNIVSNVTSFIPMVQQKQAAAGLTGKRDIKVVKALKAAAAAKDAAEKIENERKRKREEQLERMKKKKEEERKKEAEMPAKKRLRENEEKKKEEERKKEAEMPARKRQRENEEKKENQRKTKHVNEMKKQEKKKEDSKGEEVCENRTIMDGRDNHNNMLLQENRQGNAEKNSEPEPLTIRDSPNNTTKERCREKSESVSECANKGKESMVDLIKDVEDNDLIIKNSLQEQSYEMSPYRSDDDEDEDDMPNHKFIPSWASKHSLSLIVSSQKVDPQTIFPRQSFCDIAKVLLPRKLQL</sequence>
<organism evidence="1 2">
    <name type="scientific">Trifolium pratense</name>
    <name type="common">Red clover</name>
    <dbReference type="NCBI Taxonomy" id="57577"/>
    <lineage>
        <taxon>Eukaryota</taxon>
        <taxon>Viridiplantae</taxon>
        <taxon>Streptophyta</taxon>
        <taxon>Embryophyta</taxon>
        <taxon>Tracheophyta</taxon>
        <taxon>Spermatophyta</taxon>
        <taxon>Magnoliopsida</taxon>
        <taxon>eudicotyledons</taxon>
        <taxon>Gunneridae</taxon>
        <taxon>Pentapetalae</taxon>
        <taxon>rosids</taxon>
        <taxon>fabids</taxon>
        <taxon>Fabales</taxon>
        <taxon>Fabaceae</taxon>
        <taxon>Papilionoideae</taxon>
        <taxon>50 kb inversion clade</taxon>
        <taxon>NPAAA clade</taxon>
        <taxon>Hologalegina</taxon>
        <taxon>IRL clade</taxon>
        <taxon>Trifolieae</taxon>
        <taxon>Trifolium</taxon>
    </lineage>
</organism>
<evidence type="ECO:0000313" key="2">
    <source>
        <dbReference type="Proteomes" id="UP001177021"/>
    </source>
</evidence>
<dbReference type="Proteomes" id="UP001177021">
    <property type="component" value="Unassembled WGS sequence"/>
</dbReference>
<proteinExistence type="predicted"/>
<keyword evidence="2" id="KW-1185">Reference proteome</keyword>
<protein>
    <submittedName>
        <fullName evidence="1">Uncharacterized protein</fullName>
    </submittedName>
</protein>
<accession>A0ACB0IFN0</accession>
<comment type="caution">
    <text evidence="1">The sequence shown here is derived from an EMBL/GenBank/DDBJ whole genome shotgun (WGS) entry which is preliminary data.</text>
</comment>
<name>A0ACB0IFN0_TRIPR</name>
<reference evidence="1" key="1">
    <citation type="submission" date="2023-10" db="EMBL/GenBank/DDBJ databases">
        <authorList>
            <person name="Rodriguez Cubillos JULIANA M."/>
            <person name="De Vega J."/>
        </authorList>
    </citation>
    <scope>NUCLEOTIDE SEQUENCE</scope>
</reference>
<dbReference type="EMBL" id="CASHSV030000001">
    <property type="protein sequence ID" value="CAJ2630807.1"/>
    <property type="molecule type" value="Genomic_DNA"/>
</dbReference>